<dbReference type="InterPro" id="IPR051028">
    <property type="entry name" value="Mito_Solute_Carrier"/>
</dbReference>
<dbReference type="GO" id="GO:0005313">
    <property type="term" value="F:L-glutamate transmembrane transporter activity"/>
    <property type="evidence" value="ECO:0007669"/>
    <property type="project" value="TreeGrafter"/>
</dbReference>
<organism evidence="10 11">
    <name type="scientific">Folsomia candida</name>
    <name type="common">Springtail</name>
    <dbReference type="NCBI Taxonomy" id="158441"/>
    <lineage>
        <taxon>Eukaryota</taxon>
        <taxon>Metazoa</taxon>
        <taxon>Ecdysozoa</taxon>
        <taxon>Arthropoda</taxon>
        <taxon>Hexapoda</taxon>
        <taxon>Collembola</taxon>
        <taxon>Entomobryomorpha</taxon>
        <taxon>Isotomoidea</taxon>
        <taxon>Isotomidae</taxon>
        <taxon>Proisotominae</taxon>
        <taxon>Folsomia</taxon>
    </lineage>
</organism>
<feature type="repeat" description="Solcar" evidence="8">
    <location>
        <begin position="399"/>
        <end position="487"/>
    </location>
</feature>
<dbReference type="OMA" id="AFQNVMR"/>
<dbReference type="Gene3D" id="1.50.40.10">
    <property type="entry name" value="Mitochondrial carrier domain"/>
    <property type="match status" value="2"/>
</dbReference>
<gene>
    <name evidence="10" type="ORF">Fcan01_23717</name>
</gene>
<name>A0A226D8K6_FOLCA</name>
<dbReference type="Proteomes" id="UP000198287">
    <property type="component" value="Unassembled WGS sequence"/>
</dbReference>
<accession>A0A226D8K6</accession>
<evidence type="ECO:0000313" key="10">
    <source>
        <dbReference type="EMBL" id="OXA41529.1"/>
    </source>
</evidence>
<dbReference type="InterPro" id="IPR023395">
    <property type="entry name" value="MCP_dom_sf"/>
</dbReference>
<dbReference type="PANTHER" id="PTHR45678:SF9">
    <property type="entry name" value="CALCIUM-BINDING MITOCHONDRIAL CARRIER PROTEIN ARALAR1"/>
    <property type="match status" value="1"/>
</dbReference>
<keyword evidence="9" id="KW-0813">Transport</keyword>
<dbReference type="GO" id="GO:0043490">
    <property type="term" value="P:malate-aspartate shuttle"/>
    <property type="evidence" value="ECO:0007669"/>
    <property type="project" value="TreeGrafter"/>
</dbReference>
<comment type="subcellular location">
    <subcellularLocation>
        <location evidence="1">Mitochondrion inner membrane</location>
        <topology evidence="1">Multi-pass membrane protein</topology>
    </subcellularLocation>
</comment>
<evidence type="ECO:0000256" key="8">
    <source>
        <dbReference type="PROSITE-ProRule" id="PRU00282"/>
    </source>
</evidence>
<keyword evidence="5" id="KW-1133">Transmembrane helix</keyword>
<keyword evidence="11" id="KW-1185">Reference proteome</keyword>
<evidence type="ECO:0000256" key="3">
    <source>
        <dbReference type="ARBA" id="ARBA00022692"/>
    </source>
</evidence>
<dbReference type="InterPro" id="IPR018108">
    <property type="entry name" value="MCP_transmembrane"/>
</dbReference>
<evidence type="ECO:0000256" key="9">
    <source>
        <dbReference type="RuleBase" id="RU000488"/>
    </source>
</evidence>
<evidence type="ECO:0000256" key="2">
    <source>
        <dbReference type="ARBA" id="ARBA00006375"/>
    </source>
</evidence>
<dbReference type="Pfam" id="PF00153">
    <property type="entry name" value="Mito_carr"/>
    <property type="match status" value="3"/>
</dbReference>
<feature type="repeat" description="Solcar" evidence="8">
    <location>
        <begin position="123"/>
        <end position="212"/>
    </location>
</feature>
<evidence type="ECO:0000256" key="7">
    <source>
        <dbReference type="ARBA" id="ARBA00023136"/>
    </source>
</evidence>
<evidence type="ECO:0000256" key="4">
    <source>
        <dbReference type="ARBA" id="ARBA00022792"/>
    </source>
</evidence>
<keyword evidence="4" id="KW-0999">Mitochondrion inner membrane</keyword>
<sequence length="495" mass="54732">MTQIKKHLLTKEVQDNLMKMSEKLSLISNMALVKQIYLNATGMELTKEEFLHVARIMSPFVTALDVDILFLLCESPHTKTGQIKNPDAHGIQPEHYLNLVRKTFADLKAFERPEYRVVGEVIPEGVVRFTVGALAGVVGATAVFPVDVVKTRMQNQRSGRGELMYRSSIDCFGKVIRHEGFGGMYRGLVPQLVGVVPAKAIRLREKSPLPTSGSDIGWHSSKHLRLTLLTKIFACNFHASTFYEDLRFQLPSKKSQLSVVNDFVRDKLKKKKKNTMPIWCEVMAGASAGASQVAVTNPVEIVKIRLQVAGEMHIRGKIGGWSVLKELGFSGLYKLMTSKSPCVTFEVRIVVTVEVGVKFQFQLRNGSAACFLRDVPFSAIFFPVYAHAKVKFQTDTGHNAPWTLFISGIIAGVPAAGLVTPADVVKTRLQVVPLAGQTSYTGVIDAVRKIWREEGGKAFWSGAGARVIRFAPQFGVTLGAYEVLQRFCDVDFGAR</sequence>
<dbReference type="PANTHER" id="PTHR45678">
    <property type="entry name" value="MITOCHONDRIAL 2-OXODICARBOXYLATE CARRIER 1-RELATED"/>
    <property type="match status" value="1"/>
</dbReference>
<evidence type="ECO:0000256" key="1">
    <source>
        <dbReference type="ARBA" id="ARBA00004448"/>
    </source>
</evidence>
<comment type="similarity">
    <text evidence="2 9">Belongs to the mitochondrial carrier (TC 2.A.29) family.</text>
</comment>
<feature type="repeat" description="Solcar" evidence="8">
    <location>
        <begin position="276"/>
        <end position="359"/>
    </location>
</feature>
<dbReference type="OrthoDB" id="2161at2759"/>
<comment type="caution">
    <text evidence="10">The sequence shown here is derived from an EMBL/GenBank/DDBJ whole genome shotgun (WGS) entry which is preliminary data.</text>
</comment>
<reference evidence="10 11" key="1">
    <citation type="submission" date="2015-12" db="EMBL/GenBank/DDBJ databases">
        <title>The genome of Folsomia candida.</title>
        <authorList>
            <person name="Faddeeva A."/>
            <person name="Derks M.F."/>
            <person name="Anvar Y."/>
            <person name="Smit S."/>
            <person name="Van Straalen N."/>
            <person name="Roelofs D."/>
        </authorList>
    </citation>
    <scope>NUCLEOTIDE SEQUENCE [LARGE SCALE GENOMIC DNA]</scope>
    <source>
        <strain evidence="10 11">VU population</strain>
        <tissue evidence="10">Whole body</tissue>
    </source>
</reference>
<protein>
    <submittedName>
        <fullName evidence="10">Calcium-binding mitochondrial carrier protein Aralar1</fullName>
    </submittedName>
</protein>
<dbReference type="SUPFAM" id="SSF103506">
    <property type="entry name" value="Mitochondrial carrier"/>
    <property type="match status" value="2"/>
</dbReference>
<dbReference type="GO" id="GO:0015183">
    <property type="term" value="F:L-aspartate transmembrane transporter activity"/>
    <property type="evidence" value="ECO:0007669"/>
    <property type="project" value="TreeGrafter"/>
</dbReference>
<keyword evidence="6" id="KW-0496">Mitochondrion</keyword>
<proteinExistence type="inferred from homology"/>
<evidence type="ECO:0000256" key="5">
    <source>
        <dbReference type="ARBA" id="ARBA00022989"/>
    </source>
</evidence>
<dbReference type="EMBL" id="LNIX01000029">
    <property type="protein sequence ID" value="OXA41529.1"/>
    <property type="molecule type" value="Genomic_DNA"/>
</dbReference>
<dbReference type="AlphaFoldDB" id="A0A226D8K6"/>
<evidence type="ECO:0000256" key="6">
    <source>
        <dbReference type="ARBA" id="ARBA00023128"/>
    </source>
</evidence>
<keyword evidence="3 8" id="KW-0812">Transmembrane</keyword>
<keyword evidence="7 8" id="KW-0472">Membrane</keyword>
<evidence type="ECO:0000313" key="11">
    <source>
        <dbReference type="Proteomes" id="UP000198287"/>
    </source>
</evidence>
<dbReference type="GO" id="GO:0005743">
    <property type="term" value="C:mitochondrial inner membrane"/>
    <property type="evidence" value="ECO:0007669"/>
    <property type="project" value="UniProtKB-SubCell"/>
</dbReference>
<dbReference type="PROSITE" id="PS50920">
    <property type="entry name" value="SOLCAR"/>
    <property type="match status" value="3"/>
</dbReference>